<sequence length="288" mass="32667">MGLKWLAMAFGLLLFNSSWAESVIRTIGPQSTADGSHAYYTDLLEQVIAVTEQSFGPARLELVEHPGQGRVIRLLAMNLHYDVMWTGTSEQREETLRAIKVPIFLGGLGIRGQLIHQDRLSDFQQVRSLSDLRPFIACQGEHWPDADVLEAAGLRVARVGRFESMLEMLARQRCDYLPLSIVEGQAELDAVAERFPELVFFDQLLLRYPLVMYFFVHKDNTALAERIEQGMQLLAESGVLLQFMQQHPVTQAAFPLSRYQQARVLELDNPLFKDSEVLSAAQFWLSLD</sequence>
<gene>
    <name evidence="2" type="ORF">Q3O59_02515</name>
</gene>
<feature type="chain" id="PRO_5045487750" description="Extracellular solute-binding protein, family 3" evidence="1">
    <location>
        <begin position="21"/>
        <end position="288"/>
    </location>
</feature>
<dbReference type="EMBL" id="JAUZVY010000001">
    <property type="protein sequence ID" value="MDP4527907.1"/>
    <property type="molecule type" value="Genomic_DNA"/>
</dbReference>
<protein>
    <recommendedName>
        <fullName evidence="4">Extracellular solute-binding protein, family 3</fullName>
    </recommendedName>
</protein>
<evidence type="ECO:0000256" key="1">
    <source>
        <dbReference type="SAM" id="SignalP"/>
    </source>
</evidence>
<evidence type="ECO:0000313" key="3">
    <source>
        <dbReference type="Proteomes" id="UP001236258"/>
    </source>
</evidence>
<accession>A0ABT9GLS6</accession>
<keyword evidence="1" id="KW-0732">Signal</keyword>
<dbReference type="RefSeq" id="WP_305944090.1">
    <property type="nucleotide sequence ID" value="NZ_JAUZVY010000001.1"/>
</dbReference>
<proteinExistence type="predicted"/>
<name>A0ABT9GLS6_9GAMM</name>
<dbReference type="SUPFAM" id="SSF53850">
    <property type="entry name" value="Periplasmic binding protein-like II"/>
    <property type="match status" value="1"/>
</dbReference>
<evidence type="ECO:0008006" key="4">
    <source>
        <dbReference type="Google" id="ProtNLM"/>
    </source>
</evidence>
<dbReference type="Proteomes" id="UP001236258">
    <property type="component" value="Unassembled WGS sequence"/>
</dbReference>
<evidence type="ECO:0000313" key="2">
    <source>
        <dbReference type="EMBL" id="MDP4527907.1"/>
    </source>
</evidence>
<reference evidence="2 3" key="1">
    <citation type="submission" date="2023-08" db="EMBL/GenBank/DDBJ databases">
        <authorList>
            <person name="Joshi A."/>
            <person name="Thite S."/>
        </authorList>
    </citation>
    <scope>NUCLEOTIDE SEQUENCE [LARGE SCALE GENOMIC DNA]</scope>
    <source>
        <strain evidence="2 3">1E1</strain>
    </source>
</reference>
<feature type="signal peptide" evidence="1">
    <location>
        <begin position="1"/>
        <end position="20"/>
    </location>
</feature>
<organism evidence="2 3">
    <name type="scientific">Alkalimonas delamerensis</name>
    <dbReference type="NCBI Taxonomy" id="265981"/>
    <lineage>
        <taxon>Bacteria</taxon>
        <taxon>Pseudomonadati</taxon>
        <taxon>Pseudomonadota</taxon>
        <taxon>Gammaproteobacteria</taxon>
        <taxon>Alkalimonas</taxon>
    </lineage>
</organism>
<keyword evidence="3" id="KW-1185">Reference proteome</keyword>
<comment type="caution">
    <text evidence="2">The sequence shown here is derived from an EMBL/GenBank/DDBJ whole genome shotgun (WGS) entry which is preliminary data.</text>
</comment>